<keyword evidence="2" id="KW-1185">Reference proteome</keyword>
<dbReference type="Proteomes" id="UP001501183">
    <property type="component" value="Unassembled WGS sequence"/>
</dbReference>
<gene>
    <name evidence="1" type="ORF">GCM10023094_56160</name>
</gene>
<reference evidence="2" key="1">
    <citation type="journal article" date="2019" name="Int. J. Syst. Evol. Microbiol.">
        <title>The Global Catalogue of Microorganisms (GCM) 10K type strain sequencing project: providing services to taxonomists for standard genome sequencing and annotation.</title>
        <authorList>
            <consortium name="The Broad Institute Genomics Platform"/>
            <consortium name="The Broad Institute Genome Sequencing Center for Infectious Disease"/>
            <person name="Wu L."/>
            <person name="Ma J."/>
        </authorList>
    </citation>
    <scope>NUCLEOTIDE SEQUENCE [LARGE SCALE GENOMIC DNA]</scope>
    <source>
        <strain evidence="2">JCM 32206</strain>
    </source>
</reference>
<proteinExistence type="predicted"/>
<dbReference type="InterPro" id="IPR011051">
    <property type="entry name" value="RmlC_Cupin_sf"/>
</dbReference>
<sequence>MTNWDTIHNPVTGETITFLERTPERLVLDLHMPRGGLPVISHRHPGTEHFKVKSGVLDLVADGILHRLTEGEEFTVHQEFHHPANTSDADAVATVTFIPGAFAERGLRGIFGLARDGGLRPDGRPRDFLSLALLSEGGQFQIEGLPRPVWIAAMKVLGVVARFAGRRRRLESYWPPELARPW</sequence>
<dbReference type="SUPFAM" id="SSF51182">
    <property type="entry name" value="RmlC-like cupins"/>
    <property type="match status" value="1"/>
</dbReference>
<accession>A0ABP8PSK1</accession>
<protein>
    <recommendedName>
        <fullName evidence="3">Cupin 2 conserved barrel domain-containing protein</fullName>
    </recommendedName>
</protein>
<dbReference type="InterPro" id="IPR014710">
    <property type="entry name" value="RmlC-like_jellyroll"/>
</dbReference>
<evidence type="ECO:0000313" key="2">
    <source>
        <dbReference type="Proteomes" id="UP001501183"/>
    </source>
</evidence>
<evidence type="ECO:0008006" key="3">
    <source>
        <dbReference type="Google" id="ProtNLM"/>
    </source>
</evidence>
<comment type="caution">
    <text evidence="1">The sequence shown here is derived from an EMBL/GenBank/DDBJ whole genome shotgun (WGS) entry which is preliminary data.</text>
</comment>
<dbReference type="Gene3D" id="2.60.120.10">
    <property type="entry name" value="Jelly Rolls"/>
    <property type="match status" value="1"/>
</dbReference>
<evidence type="ECO:0000313" key="1">
    <source>
        <dbReference type="EMBL" id="GAA4491576.1"/>
    </source>
</evidence>
<name>A0ABP8PSK1_9NOCA</name>
<dbReference type="EMBL" id="BAABFB010000094">
    <property type="protein sequence ID" value="GAA4491576.1"/>
    <property type="molecule type" value="Genomic_DNA"/>
</dbReference>
<dbReference type="RefSeq" id="WP_345353541.1">
    <property type="nucleotide sequence ID" value="NZ_BAABFB010000094.1"/>
</dbReference>
<organism evidence="1 2">
    <name type="scientific">Rhodococcus olei</name>
    <dbReference type="NCBI Taxonomy" id="2161675"/>
    <lineage>
        <taxon>Bacteria</taxon>
        <taxon>Bacillati</taxon>
        <taxon>Actinomycetota</taxon>
        <taxon>Actinomycetes</taxon>
        <taxon>Mycobacteriales</taxon>
        <taxon>Nocardiaceae</taxon>
        <taxon>Rhodococcus</taxon>
    </lineage>
</organism>